<proteinExistence type="predicted"/>
<dbReference type="EMBL" id="CAVLEF010000007">
    <property type="protein sequence ID" value="CAK1545737.1"/>
    <property type="molecule type" value="Genomic_DNA"/>
</dbReference>
<dbReference type="Proteomes" id="UP001497472">
    <property type="component" value="Unassembled WGS sequence"/>
</dbReference>
<sequence length="70" mass="7914">MANSFEHQTPFKGRCYQEQPEQATPRATQRRAGHLGFAAPLRAEHPQQAGPSFHTAALRQLLTHQKLLPR</sequence>
<comment type="caution">
    <text evidence="2">The sequence shown here is derived from an EMBL/GenBank/DDBJ whole genome shotgun (WGS) entry which is preliminary data.</text>
</comment>
<protein>
    <submittedName>
        <fullName evidence="2">Uncharacterized protein</fullName>
    </submittedName>
</protein>
<organism evidence="2 3">
    <name type="scientific">Leptosia nina</name>
    <dbReference type="NCBI Taxonomy" id="320188"/>
    <lineage>
        <taxon>Eukaryota</taxon>
        <taxon>Metazoa</taxon>
        <taxon>Ecdysozoa</taxon>
        <taxon>Arthropoda</taxon>
        <taxon>Hexapoda</taxon>
        <taxon>Insecta</taxon>
        <taxon>Pterygota</taxon>
        <taxon>Neoptera</taxon>
        <taxon>Endopterygota</taxon>
        <taxon>Lepidoptera</taxon>
        <taxon>Glossata</taxon>
        <taxon>Ditrysia</taxon>
        <taxon>Papilionoidea</taxon>
        <taxon>Pieridae</taxon>
        <taxon>Pierinae</taxon>
        <taxon>Leptosia</taxon>
    </lineage>
</organism>
<name>A0AAV1JB16_9NEOP</name>
<evidence type="ECO:0000256" key="1">
    <source>
        <dbReference type="SAM" id="MobiDB-lite"/>
    </source>
</evidence>
<evidence type="ECO:0000313" key="2">
    <source>
        <dbReference type="EMBL" id="CAK1545737.1"/>
    </source>
</evidence>
<accession>A0AAV1JB16</accession>
<keyword evidence="3" id="KW-1185">Reference proteome</keyword>
<feature type="region of interest" description="Disordered" evidence="1">
    <location>
        <begin position="1"/>
        <end position="31"/>
    </location>
</feature>
<dbReference type="AlphaFoldDB" id="A0AAV1JB16"/>
<evidence type="ECO:0000313" key="3">
    <source>
        <dbReference type="Proteomes" id="UP001497472"/>
    </source>
</evidence>
<gene>
    <name evidence="2" type="ORF">LNINA_LOCUS5359</name>
</gene>
<reference evidence="2 3" key="1">
    <citation type="submission" date="2023-11" db="EMBL/GenBank/DDBJ databases">
        <authorList>
            <person name="Okamura Y."/>
        </authorList>
    </citation>
    <scope>NUCLEOTIDE SEQUENCE [LARGE SCALE GENOMIC DNA]</scope>
</reference>